<sequence>MIKDRSKQLLFLFCLPADEIYDYLIRGMHGAVYYGPDSEHEGTNMPEVILLELSEHFLGDEISLGCESDVLAELCWLVSTMLEISVRAPNEARLRFLESHDYFWAIVRRYARLVLVEYDIELQNPSFDFRSVLEAHGYSVEFQPRAIQDSQESEF</sequence>
<accession>A0ABY6BLD8</accession>
<evidence type="ECO:0000313" key="2">
    <source>
        <dbReference type="Proteomes" id="UP001064632"/>
    </source>
</evidence>
<proteinExistence type="predicted"/>
<dbReference type="EMBL" id="CP104694">
    <property type="protein sequence ID" value="UXI70441.1"/>
    <property type="molecule type" value="Genomic_DNA"/>
</dbReference>
<reference evidence="1" key="1">
    <citation type="submission" date="2022-09" db="EMBL/GenBank/DDBJ databases">
        <title>Tahibacter sp. nov., isolated from a fresh water.</title>
        <authorList>
            <person name="Baek J.H."/>
            <person name="Lee J.K."/>
            <person name="Kim J.M."/>
            <person name="Jeon C.O."/>
        </authorList>
    </citation>
    <scope>NUCLEOTIDE SEQUENCE</scope>
    <source>
        <strain evidence="1">W38</strain>
    </source>
</reference>
<keyword evidence="2" id="KW-1185">Reference proteome</keyword>
<organism evidence="1 2">
    <name type="scientific">Tahibacter amnicola</name>
    <dbReference type="NCBI Taxonomy" id="2976241"/>
    <lineage>
        <taxon>Bacteria</taxon>
        <taxon>Pseudomonadati</taxon>
        <taxon>Pseudomonadota</taxon>
        <taxon>Gammaproteobacteria</taxon>
        <taxon>Lysobacterales</taxon>
        <taxon>Rhodanobacteraceae</taxon>
        <taxon>Tahibacter</taxon>
    </lineage>
</organism>
<dbReference type="Proteomes" id="UP001064632">
    <property type="component" value="Chromosome"/>
</dbReference>
<name>A0ABY6BLD8_9GAMM</name>
<gene>
    <name evidence="1" type="ORF">N4264_12635</name>
</gene>
<dbReference type="RefSeq" id="WP_261697391.1">
    <property type="nucleotide sequence ID" value="NZ_CP104694.1"/>
</dbReference>
<evidence type="ECO:0000313" key="1">
    <source>
        <dbReference type="EMBL" id="UXI70441.1"/>
    </source>
</evidence>
<protein>
    <submittedName>
        <fullName evidence="1">Uncharacterized protein</fullName>
    </submittedName>
</protein>